<sequence length="149" mass="16301">MEFIRLRASEGCEVRVGCGQGYQRGLLLRLTASWALSQTAQGCVKEAPPTGLRRSLQAHAHGWMDAIANANGNGDVEYPAVLHRHGPGRHTPRGRSTQGRVIFRRQQPVLYTIGDEIGIGYAESAPPPSSRHPNPHVTHTLSQNPRKTP</sequence>
<evidence type="ECO:0000313" key="3">
    <source>
        <dbReference type="Proteomes" id="UP000624244"/>
    </source>
</evidence>
<comment type="caution">
    <text evidence="2">The sequence shown here is derived from an EMBL/GenBank/DDBJ whole genome shotgun (WGS) entry which is preliminary data.</text>
</comment>
<dbReference type="AlphaFoldDB" id="A0A8H6DVI3"/>
<gene>
    <name evidence="2" type="ORF">GGP41_006413</name>
</gene>
<accession>A0A8H6DVI3</accession>
<evidence type="ECO:0000256" key="1">
    <source>
        <dbReference type="SAM" id="MobiDB-lite"/>
    </source>
</evidence>
<name>A0A8H6DVI3_COCSA</name>
<organism evidence="2 3">
    <name type="scientific">Cochliobolus sativus</name>
    <name type="common">Common root rot and spot blotch fungus</name>
    <name type="synonym">Bipolaris sorokiniana</name>
    <dbReference type="NCBI Taxonomy" id="45130"/>
    <lineage>
        <taxon>Eukaryota</taxon>
        <taxon>Fungi</taxon>
        <taxon>Dikarya</taxon>
        <taxon>Ascomycota</taxon>
        <taxon>Pezizomycotina</taxon>
        <taxon>Dothideomycetes</taxon>
        <taxon>Pleosporomycetidae</taxon>
        <taxon>Pleosporales</taxon>
        <taxon>Pleosporineae</taxon>
        <taxon>Pleosporaceae</taxon>
        <taxon>Bipolaris</taxon>
    </lineage>
</organism>
<dbReference type="EMBL" id="WNKQ01000009">
    <property type="protein sequence ID" value="KAF5849453.1"/>
    <property type="molecule type" value="Genomic_DNA"/>
</dbReference>
<reference evidence="2" key="1">
    <citation type="submission" date="2019-11" db="EMBL/GenBank/DDBJ databases">
        <title>Bipolaris sorokiniana Genome sequencing.</title>
        <authorList>
            <person name="Wang H."/>
        </authorList>
    </citation>
    <scope>NUCLEOTIDE SEQUENCE</scope>
</reference>
<dbReference type="Proteomes" id="UP000624244">
    <property type="component" value="Unassembled WGS sequence"/>
</dbReference>
<protein>
    <submittedName>
        <fullName evidence="2">Uncharacterized protein</fullName>
    </submittedName>
</protein>
<evidence type="ECO:0000313" key="2">
    <source>
        <dbReference type="EMBL" id="KAF5849453.1"/>
    </source>
</evidence>
<feature type="compositionally biased region" description="Polar residues" evidence="1">
    <location>
        <begin position="137"/>
        <end position="149"/>
    </location>
</feature>
<proteinExistence type="predicted"/>
<feature type="region of interest" description="Disordered" evidence="1">
    <location>
        <begin position="121"/>
        <end position="149"/>
    </location>
</feature>